<dbReference type="NCBIfam" id="TIGR00756">
    <property type="entry name" value="PPR"/>
    <property type="match status" value="4"/>
</dbReference>
<dbReference type="FunFam" id="1.25.40.10:FF:000338">
    <property type="entry name" value="Pentatricopeptide repeat-containing protein, chloroplastic"/>
    <property type="match status" value="1"/>
</dbReference>
<evidence type="ECO:0000256" key="3">
    <source>
        <dbReference type="SAM" id="MobiDB-lite"/>
    </source>
</evidence>
<feature type="repeat" description="PPR" evidence="2">
    <location>
        <begin position="568"/>
        <end position="602"/>
    </location>
</feature>
<keyword evidence="5" id="KW-1185">Reference proteome</keyword>
<dbReference type="InterPro" id="IPR002885">
    <property type="entry name" value="PPR_rpt"/>
</dbReference>
<gene>
    <name evidence="4" type="ORF">G4B88_009206</name>
</gene>
<comment type="caution">
    <text evidence="4">The sequence shown here is derived from an EMBL/GenBank/DDBJ whole genome shotgun (WGS) entry which is preliminary data.</text>
</comment>
<dbReference type="GO" id="GO:0003723">
    <property type="term" value="F:RNA binding"/>
    <property type="evidence" value="ECO:0007669"/>
    <property type="project" value="InterPro"/>
</dbReference>
<dbReference type="FunFam" id="1.25.40.10:FF:000073">
    <property type="entry name" value="Pentatricopeptide repeat-containing protein chloroplastic"/>
    <property type="match status" value="1"/>
</dbReference>
<keyword evidence="1" id="KW-0677">Repeat</keyword>
<accession>A0A7J6G2K0</accession>
<feature type="region of interest" description="Disordered" evidence="3">
    <location>
        <begin position="1"/>
        <end position="23"/>
    </location>
</feature>
<dbReference type="AlphaFoldDB" id="A0A7J6G2K0"/>
<dbReference type="SUPFAM" id="SSF48452">
    <property type="entry name" value="TPR-like"/>
    <property type="match status" value="1"/>
</dbReference>
<feature type="repeat" description="PPR" evidence="2">
    <location>
        <begin position="366"/>
        <end position="400"/>
    </location>
</feature>
<dbReference type="Pfam" id="PF01535">
    <property type="entry name" value="PPR"/>
    <property type="match status" value="5"/>
</dbReference>
<dbReference type="InterPro" id="IPR011990">
    <property type="entry name" value="TPR-like_helical_dom_sf"/>
</dbReference>
<dbReference type="GO" id="GO:0009451">
    <property type="term" value="P:RNA modification"/>
    <property type="evidence" value="ECO:0007669"/>
    <property type="project" value="InterPro"/>
</dbReference>
<feature type="repeat" description="PPR" evidence="2">
    <location>
        <begin position="265"/>
        <end position="299"/>
    </location>
</feature>
<feature type="compositionally biased region" description="Polar residues" evidence="3">
    <location>
        <begin position="1"/>
        <end position="15"/>
    </location>
</feature>
<dbReference type="Proteomes" id="UP000583929">
    <property type="component" value="Unassembled WGS sequence"/>
</dbReference>
<evidence type="ECO:0000313" key="5">
    <source>
        <dbReference type="Proteomes" id="UP000583929"/>
    </source>
</evidence>
<feature type="repeat" description="PPR" evidence="2">
    <location>
        <begin position="467"/>
        <end position="501"/>
    </location>
</feature>
<sequence>MLSPTFSSPNISFNLTPPPSQPPFLSIQPFKLQKTRKNSINSNNQKQSRPTWNFRCFCYKNSSFYHDSKISDDFSRFYDDPKAELCDTTTSQSSSSFCHSLCPSSVGVWLRSCQSLEDVKRLHGIVLKCFGYPETYVYNNLICVYLNFERLSDARNVFDKMTVRNVVTWTAVIDGYMRFGLNEEAFGLFKDSIRDGVRANEKMFVCLMNLCSKRKDFELGRQIHGGVIKGSVSNMIVDNSIVKFYAECGDLKSAFRKFEKMAKWDVFCWTTMITACSQHGNGEEAISLFSRMLDEGFSPNGFTVCGVLKACGEKKELSLGRQLHGAIVKEMYKSDVFIGTSLVDMYAKCGEIVDSRNVFDRMNHRNIVTWTSIIAGYARKGHGEEAIELFRAMKRRNIFPNNLTIVNILRACGSIENSLLGREVHAQIVKNSIETNLYLGNTLVWFYCRFGEYSKAIKVLQKLPHRDVFSWTAIISGCTHLGYDSEALEFLREMIKEGVEPNSFTYSSALKACAQLETVLQGRLIHYSAKKTPSMSNVFVGSALIYMYSKCGYVTEAFNVFENMPEKNFVAWKSMIMGYARNGFCNEALKLMYRMRAEGFEVDDYVRTTVLAACGDVELDDNVEEHSYACSLKSGSSV</sequence>
<dbReference type="FunFam" id="1.25.40.10:FF:000730">
    <property type="entry name" value="Pentatricopeptide repeat-containing protein, chloroplastic"/>
    <property type="match status" value="1"/>
</dbReference>
<dbReference type="PANTHER" id="PTHR24015">
    <property type="entry name" value="OS07G0578800 PROTEIN-RELATED"/>
    <property type="match status" value="1"/>
</dbReference>
<dbReference type="EMBL" id="JAATIQ010000147">
    <property type="protein sequence ID" value="KAF4377214.1"/>
    <property type="molecule type" value="Genomic_DNA"/>
</dbReference>
<organism evidence="4 5">
    <name type="scientific">Cannabis sativa</name>
    <name type="common">Hemp</name>
    <name type="synonym">Marijuana</name>
    <dbReference type="NCBI Taxonomy" id="3483"/>
    <lineage>
        <taxon>Eukaryota</taxon>
        <taxon>Viridiplantae</taxon>
        <taxon>Streptophyta</taxon>
        <taxon>Embryophyta</taxon>
        <taxon>Tracheophyta</taxon>
        <taxon>Spermatophyta</taxon>
        <taxon>Magnoliopsida</taxon>
        <taxon>eudicotyledons</taxon>
        <taxon>Gunneridae</taxon>
        <taxon>Pentapetalae</taxon>
        <taxon>rosids</taxon>
        <taxon>fabids</taxon>
        <taxon>Rosales</taxon>
        <taxon>Cannabaceae</taxon>
        <taxon>Cannabis</taxon>
    </lineage>
</organism>
<name>A0A7J6G2K0_CANSA</name>
<evidence type="ECO:0000256" key="1">
    <source>
        <dbReference type="ARBA" id="ARBA00022737"/>
    </source>
</evidence>
<evidence type="ECO:0008006" key="6">
    <source>
        <dbReference type="Google" id="ProtNLM"/>
    </source>
</evidence>
<proteinExistence type="predicted"/>
<evidence type="ECO:0000313" key="4">
    <source>
        <dbReference type="EMBL" id="KAF4377214.1"/>
    </source>
</evidence>
<dbReference type="FunFam" id="1.25.40.10:FF:000285">
    <property type="entry name" value="Pentatricopeptide repeat-containing protein, chloroplastic"/>
    <property type="match status" value="1"/>
</dbReference>
<protein>
    <recommendedName>
        <fullName evidence="6">Pentatricopeptide repeat-containing protein</fullName>
    </recommendedName>
</protein>
<dbReference type="PROSITE" id="PS51375">
    <property type="entry name" value="PPR"/>
    <property type="match status" value="5"/>
</dbReference>
<dbReference type="InterPro" id="IPR046960">
    <property type="entry name" value="PPR_At4g14850-like_plant"/>
</dbReference>
<evidence type="ECO:0000256" key="2">
    <source>
        <dbReference type="PROSITE-ProRule" id="PRU00708"/>
    </source>
</evidence>
<feature type="repeat" description="PPR" evidence="2">
    <location>
        <begin position="165"/>
        <end position="199"/>
    </location>
</feature>
<dbReference type="Pfam" id="PF13041">
    <property type="entry name" value="PPR_2"/>
    <property type="match status" value="3"/>
</dbReference>
<dbReference type="Gene3D" id="1.25.40.10">
    <property type="entry name" value="Tetratricopeptide repeat domain"/>
    <property type="match status" value="5"/>
</dbReference>
<reference evidence="4 5" key="1">
    <citation type="journal article" date="2020" name="bioRxiv">
        <title>Sequence and annotation of 42 cannabis genomes reveals extensive copy number variation in cannabinoid synthesis and pathogen resistance genes.</title>
        <authorList>
            <person name="Mckernan K.J."/>
            <person name="Helbert Y."/>
            <person name="Kane L.T."/>
            <person name="Ebling H."/>
            <person name="Zhang L."/>
            <person name="Liu B."/>
            <person name="Eaton Z."/>
            <person name="Mclaughlin S."/>
            <person name="Kingan S."/>
            <person name="Baybayan P."/>
            <person name="Concepcion G."/>
            <person name="Jordan M."/>
            <person name="Riva A."/>
            <person name="Barbazuk W."/>
            <person name="Harkins T."/>
        </authorList>
    </citation>
    <scope>NUCLEOTIDE SEQUENCE [LARGE SCALE GENOMIC DNA]</scope>
    <source>
        <strain evidence="5">cv. Jamaican Lion 4</strain>
        <tissue evidence="4">Leaf</tissue>
    </source>
</reference>